<accession>A0ACC1AG94</accession>
<name>A0ACC1AG94_9ROSI</name>
<protein>
    <submittedName>
        <fullName evidence="1">Uncharacterized protein</fullName>
    </submittedName>
</protein>
<evidence type="ECO:0000313" key="2">
    <source>
        <dbReference type="Proteomes" id="UP001164250"/>
    </source>
</evidence>
<proteinExistence type="predicted"/>
<gene>
    <name evidence="1" type="ORF">Patl1_07877</name>
</gene>
<dbReference type="Proteomes" id="UP001164250">
    <property type="component" value="Chromosome 10"/>
</dbReference>
<keyword evidence="2" id="KW-1185">Reference proteome</keyword>
<sequence>MTEKIPTKFLLLCFPLLAIFFPCNVYCWSTYGSQIKGMFVFGSSLVDNGNNNFLLTLAKANYSPYGVDFPGGPSGRFTNGMNVIDLLGEELQLPSLIPVFYDPSTKGRTIVHGVNYASGGSGILNDTGSIAGNVVSLNEQIRNFDEVTLPELKTHVDCRSRDLLHNYLFVVGSGGNDYSFNYFLTQANANVSVEAFTDNLINSLSQQLKKLYSLGGRKFVLMSVNPLGCNPVARASQPTGQDGCIQVLNQAAHLFNSRLRLTVDFIRPQMPGSTLCFLLTHTRLSRILSEILFPMVRLKRFNDTRNACCQVLSVNEGGNGILCKRGGRVCAERNIHVFFDGLHPTEAVNIQIAKKAFGSYNRDEVYPINVRQLAKL</sequence>
<reference evidence="2" key="1">
    <citation type="journal article" date="2023" name="G3 (Bethesda)">
        <title>Genome assembly and association tests identify interacting loci associated with vigor, precocity, and sex in interspecific pistachio rootstocks.</title>
        <authorList>
            <person name="Palmer W."/>
            <person name="Jacygrad E."/>
            <person name="Sagayaradj S."/>
            <person name="Cavanaugh K."/>
            <person name="Han R."/>
            <person name="Bertier L."/>
            <person name="Beede B."/>
            <person name="Kafkas S."/>
            <person name="Golino D."/>
            <person name="Preece J."/>
            <person name="Michelmore R."/>
        </authorList>
    </citation>
    <scope>NUCLEOTIDE SEQUENCE [LARGE SCALE GENOMIC DNA]</scope>
</reference>
<comment type="caution">
    <text evidence="1">The sequence shown here is derived from an EMBL/GenBank/DDBJ whole genome shotgun (WGS) entry which is preliminary data.</text>
</comment>
<organism evidence="1 2">
    <name type="scientific">Pistacia atlantica</name>
    <dbReference type="NCBI Taxonomy" id="434234"/>
    <lineage>
        <taxon>Eukaryota</taxon>
        <taxon>Viridiplantae</taxon>
        <taxon>Streptophyta</taxon>
        <taxon>Embryophyta</taxon>
        <taxon>Tracheophyta</taxon>
        <taxon>Spermatophyta</taxon>
        <taxon>Magnoliopsida</taxon>
        <taxon>eudicotyledons</taxon>
        <taxon>Gunneridae</taxon>
        <taxon>Pentapetalae</taxon>
        <taxon>rosids</taxon>
        <taxon>malvids</taxon>
        <taxon>Sapindales</taxon>
        <taxon>Anacardiaceae</taxon>
        <taxon>Pistacia</taxon>
    </lineage>
</organism>
<evidence type="ECO:0000313" key="1">
    <source>
        <dbReference type="EMBL" id="KAJ0086005.1"/>
    </source>
</evidence>
<dbReference type="EMBL" id="CM047906">
    <property type="protein sequence ID" value="KAJ0086005.1"/>
    <property type="molecule type" value="Genomic_DNA"/>
</dbReference>